<dbReference type="Gene3D" id="3.30.70.100">
    <property type="match status" value="1"/>
</dbReference>
<protein>
    <submittedName>
        <fullName evidence="3">NIPSNAP family protein</fullName>
    </submittedName>
</protein>
<evidence type="ECO:0000313" key="4">
    <source>
        <dbReference type="Proteomes" id="UP000435138"/>
    </source>
</evidence>
<feature type="domain" description="NIPSNAP" evidence="2">
    <location>
        <begin position="3"/>
        <end position="102"/>
    </location>
</feature>
<dbReference type="InterPro" id="IPR011008">
    <property type="entry name" value="Dimeric_a/b-barrel"/>
</dbReference>
<dbReference type="InterPro" id="IPR012577">
    <property type="entry name" value="NIPSNAP"/>
</dbReference>
<dbReference type="EMBL" id="WIXI01000051">
    <property type="protein sequence ID" value="MQY49591.1"/>
    <property type="molecule type" value="Genomic_DNA"/>
</dbReference>
<reference evidence="3 4" key="1">
    <citation type="submission" date="2019-11" db="EMBL/GenBank/DDBJ databases">
        <title>Genome analysis of Rhizobacterium cereale a novel genus and species isolated from maize roots in North Spain.</title>
        <authorList>
            <person name="Menendez E."/>
            <person name="Flores-Felix J.D."/>
            <person name="Ramirez-Bahena M.-H."/>
            <person name="Igual J.M."/>
            <person name="Garcia-Fraile P."/>
            <person name="Peix A."/>
            <person name="Velazquez E."/>
        </authorList>
    </citation>
    <scope>NUCLEOTIDE SEQUENCE [LARGE SCALE GENOMIC DNA]</scope>
    <source>
        <strain evidence="3 4">RZME27</strain>
    </source>
</reference>
<proteinExistence type="inferred from homology"/>
<sequence length="109" mass="12227">MFYEIRTYRLKNGAIPEYLKVVGEIGITIQKKHLGNLVGYFSSEIGPINEIVHIWGFESLDDRQARRARLGADPEWQAFLPKIRDLIVTADNKIMSPAAFSPLGGTVPV</sequence>
<dbReference type="SUPFAM" id="SSF54909">
    <property type="entry name" value="Dimeric alpha+beta barrel"/>
    <property type="match status" value="1"/>
</dbReference>
<dbReference type="PANTHER" id="PTHR21017">
    <property type="entry name" value="NIPSNAP-RELATED"/>
    <property type="match status" value="1"/>
</dbReference>
<dbReference type="Pfam" id="PF07978">
    <property type="entry name" value="NIPSNAP"/>
    <property type="match status" value="1"/>
</dbReference>
<comment type="caution">
    <text evidence="3">The sequence shown here is derived from an EMBL/GenBank/DDBJ whole genome shotgun (WGS) entry which is preliminary data.</text>
</comment>
<keyword evidence="4" id="KW-1185">Reference proteome</keyword>
<comment type="similarity">
    <text evidence="1">Belongs to the NipSnap family.</text>
</comment>
<dbReference type="RefSeq" id="WP_153359526.1">
    <property type="nucleotide sequence ID" value="NZ_WIXI01000051.1"/>
</dbReference>
<evidence type="ECO:0000256" key="1">
    <source>
        <dbReference type="ARBA" id="ARBA00005291"/>
    </source>
</evidence>
<dbReference type="PANTHER" id="PTHR21017:SF17">
    <property type="entry name" value="PROTEIN NIPSNAP"/>
    <property type="match status" value="1"/>
</dbReference>
<accession>A0A6A8ALJ7</accession>
<dbReference type="InterPro" id="IPR051557">
    <property type="entry name" value="NipSnap_domain"/>
</dbReference>
<gene>
    <name evidence="3" type="ORF">GAO09_26540</name>
</gene>
<name>A0A6A8ALJ7_9HYPH</name>
<evidence type="ECO:0000313" key="3">
    <source>
        <dbReference type="EMBL" id="MQY49591.1"/>
    </source>
</evidence>
<dbReference type="AlphaFoldDB" id="A0A6A8ALJ7"/>
<evidence type="ECO:0000259" key="2">
    <source>
        <dbReference type="Pfam" id="PF07978"/>
    </source>
</evidence>
<dbReference type="Proteomes" id="UP000435138">
    <property type="component" value="Unassembled WGS sequence"/>
</dbReference>
<organism evidence="3 4">
    <name type="scientific">Endobacterium cereale</name>
    <dbReference type="NCBI Taxonomy" id="2663029"/>
    <lineage>
        <taxon>Bacteria</taxon>
        <taxon>Pseudomonadati</taxon>
        <taxon>Pseudomonadota</taxon>
        <taxon>Alphaproteobacteria</taxon>
        <taxon>Hyphomicrobiales</taxon>
        <taxon>Rhizobiaceae</taxon>
        <taxon>Endobacterium</taxon>
    </lineage>
</organism>